<dbReference type="Proteomes" id="UP000616499">
    <property type="component" value="Unassembled WGS sequence"/>
</dbReference>
<evidence type="ECO:0000313" key="3">
    <source>
        <dbReference type="Proteomes" id="UP000616499"/>
    </source>
</evidence>
<evidence type="ECO:0008006" key="4">
    <source>
        <dbReference type="Google" id="ProtNLM"/>
    </source>
</evidence>
<reference evidence="3" key="1">
    <citation type="journal article" date="2019" name="Int. J. Syst. Evol. Microbiol.">
        <title>The Global Catalogue of Microorganisms (GCM) 10K type strain sequencing project: providing services to taxonomists for standard genome sequencing and annotation.</title>
        <authorList>
            <consortium name="The Broad Institute Genomics Platform"/>
            <consortium name="The Broad Institute Genome Sequencing Center for Infectious Disease"/>
            <person name="Wu L."/>
            <person name="Ma J."/>
        </authorList>
    </citation>
    <scope>NUCLEOTIDE SEQUENCE [LARGE SCALE GENOMIC DNA]</scope>
    <source>
        <strain evidence="3">JCM 13501</strain>
    </source>
</reference>
<protein>
    <recommendedName>
        <fullName evidence="4">DUF4116 domain-containing protein</fullName>
    </recommendedName>
</protein>
<sequence>MRPVGAQPSLFVRTPELSDALSKTASATTQLSEPSATSQQEGLTVPNSYLLNETHVKVGSWQPLKKEEDKNLMPYLFRPKGEVTEEHLPNQDIRCQYQVVHPDSPFEVTAVYGPGRQLKELSAESTSNPDRKFPVTMFTALGHSKSSSSIVSSVSNLSLSGEKDLERLSNEMLDLIAEHTDPNGILALRQTNRHLNAIADKHITDTQRFLMKHAQALGFSKEDIKALLKMPEEHRNFIVENGVKLHAAGHSAFQMNALAQEEEERNFVLQHCVKLHAAGHDPVDMGEVFEMSENQQSFILENCTALHALRHSAEDMGEIAEMPEDQRSFIVENGVKLLVLGHNTEDMKDFAKRTEPGRALTMENSLAKIPELERNFLLENAIKLLAAGHDIYSMQILAYTSEEVHNFVVVNGAKLYAAGHFPSDMSNLAENPEKVRNFVVQNCTQLHAAGIRAAYMPDVAKMSEEQRIFFLENCVKLYAEGHSNIDIFNIAEMPKDKREAVISSLTKKG</sequence>
<organism evidence="2 3">
    <name type="scientific">Pseudomonas asuensis</name>
    <dbReference type="NCBI Taxonomy" id="1825787"/>
    <lineage>
        <taxon>Bacteria</taxon>
        <taxon>Pseudomonadati</taxon>
        <taxon>Pseudomonadota</taxon>
        <taxon>Gammaproteobacteria</taxon>
        <taxon>Pseudomonadales</taxon>
        <taxon>Pseudomonadaceae</taxon>
        <taxon>Pseudomonas</taxon>
    </lineage>
</organism>
<dbReference type="RefSeq" id="WP_188868707.1">
    <property type="nucleotide sequence ID" value="NZ_BMNW01000035.1"/>
</dbReference>
<name>A0ABQ2H4U9_9PSED</name>
<dbReference type="EMBL" id="BMNW01000035">
    <property type="protein sequence ID" value="GGM32409.1"/>
    <property type="molecule type" value="Genomic_DNA"/>
</dbReference>
<evidence type="ECO:0000256" key="1">
    <source>
        <dbReference type="SAM" id="MobiDB-lite"/>
    </source>
</evidence>
<keyword evidence="3" id="KW-1185">Reference proteome</keyword>
<evidence type="ECO:0000313" key="2">
    <source>
        <dbReference type="EMBL" id="GGM32409.1"/>
    </source>
</evidence>
<gene>
    <name evidence="2" type="ORF">GCM10009425_48630</name>
</gene>
<proteinExistence type="predicted"/>
<feature type="region of interest" description="Disordered" evidence="1">
    <location>
        <begin position="21"/>
        <end position="42"/>
    </location>
</feature>
<accession>A0ABQ2H4U9</accession>
<comment type="caution">
    <text evidence="2">The sequence shown here is derived from an EMBL/GenBank/DDBJ whole genome shotgun (WGS) entry which is preliminary data.</text>
</comment>